<feature type="transmembrane region" description="Helical" evidence="7">
    <location>
        <begin position="277"/>
        <end position="300"/>
    </location>
</feature>
<protein>
    <submittedName>
        <fullName evidence="9">Uncharacterized protein</fullName>
    </submittedName>
</protein>
<evidence type="ECO:0000256" key="7">
    <source>
        <dbReference type="SAM" id="Phobius"/>
    </source>
</evidence>
<dbReference type="Pfam" id="PF01758">
    <property type="entry name" value="SBF"/>
    <property type="match status" value="1"/>
</dbReference>
<feature type="transmembrane region" description="Helical" evidence="7">
    <location>
        <begin position="312"/>
        <end position="334"/>
    </location>
</feature>
<accession>A0A564Y2Q7</accession>
<dbReference type="PANTHER" id="PTHR10361">
    <property type="entry name" value="SODIUM-BILE ACID COTRANSPORTER"/>
    <property type="match status" value="1"/>
</dbReference>
<evidence type="ECO:0000256" key="8">
    <source>
        <dbReference type="SAM" id="SignalP"/>
    </source>
</evidence>
<evidence type="ECO:0000256" key="3">
    <source>
        <dbReference type="ARBA" id="ARBA00022692"/>
    </source>
</evidence>
<feature type="transmembrane region" description="Helical" evidence="7">
    <location>
        <begin position="439"/>
        <end position="463"/>
    </location>
</feature>
<feature type="transmembrane region" description="Helical" evidence="7">
    <location>
        <begin position="469"/>
        <end position="491"/>
    </location>
</feature>
<feature type="transmembrane region" description="Helical" evidence="7">
    <location>
        <begin position="246"/>
        <end position="271"/>
    </location>
</feature>
<feature type="transmembrane region" description="Helical" evidence="7">
    <location>
        <begin position="377"/>
        <end position="400"/>
    </location>
</feature>
<feature type="transmembrane region" description="Helical" evidence="7">
    <location>
        <begin position="213"/>
        <end position="234"/>
    </location>
</feature>
<dbReference type="Proteomes" id="UP000321570">
    <property type="component" value="Unassembled WGS sequence"/>
</dbReference>
<keyword evidence="4" id="KW-0813">Transport</keyword>
<keyword evidence="10" id="KW-1185">Reference proteome</keyword>
<keyword evidence="3 7" id="KW-0812">Transmembrane</keyword>
<evidence type="ECO:0000256" key="5">
    <source>
        <dbReference type="ARBA" id="ARBA00022989"/>
    </source>
</evidence>
<dbReference type="PANTHER" id="PTHR10361:SF28">
    <property type="entry name" value="P3 PROTEIN-RELATED"/>
    <property type="match status" value="1"/>
</dbReference>
<dbReference type="AlphaFoldDB" id="A0A564Y2Q7"/>
<name>A0A564Y2Q7_HYMDI</name>
<keyword evidence="8" id="KW-0732">Signal</keyword>
<keyword evidence="6 7" id="KW-0472">Membrane</keyword>
<gene>
    <name evidence="9" type="ORF">WMSIL1_LOCUS2341</name>
</gene>
<keyword evidence="5 7" id="KW-1133">Transmembrane helix</keyword>
<feature type="transmembrane region" description="Helical" evidence="7">
    <location>
        <begin position="406"/>
        <end position="432"/>
    </location>
</feature>
<keyword evidence="4" id="KW-0769">Symport</keyword>
<evidence type="ECO:0000256" key="6">
    <source>
        <dbReference type="ARBA" id="ARBA00023136"/>
    </source>
</evidence>
<dbReference type="EMBL" id="CABIJS010000063">
    <property type="protein sequence ID" value="VUZ41520.1"/>
    <property type="molecule type" value="Genomic_DNA"/>
</dbReference>
<feature type="signal peptide" evidence="8">
    <location>
        <begin position="1"/>
        <end position="22"/>
    </location>
</feature>
<evidence type="ECO:0000313" key="9">
    <source>
        <dbReference type="EMBL" id="VUZ41520.1"/>
    </source>
</evidence>
<dbReference type="GO" id="GO:0016020">
    <property type="term" value="C:membrane"/>
    <property type="evidence" value="ECO:0007669"/>
    <property type="project" value="UniProtKB-SubCell"/>
</dbReference>
<reference evidence="9 10" key="1">
    <citation type="submission" date="2019-07" db="EMBL/GenBank/DDBJ databases">
        <authorList>
            <person name="Jastrzebski P J."/>
            <person name="Paukszto L."/>
            <person name="Jastrzebski P J."/>
        </authorList>
    </citation>
    <scope>NUCLEOTIDE SEQUENCE [LARGE SCALE GENOMIC DNA]</scope>
    <source>
        <strain evidence="9 10">WMS-il1</strain>
    </source>
</reference>
<dbReference type="InterPro" id="IPR038770">
    <property type="entry name" value="Na+/solute_symporter_sf"/>
</dbReference>
<evidence type="ECO:0000256" key="4">
    <source>
        <dbReference type="ARBA" id="ARBA00022847"/>
    </source>
</evidence>
<comment type="similarity">
    <text evidence="2">Belongs to the bile acid:sodium symporter (BASS) (TC 2.A.28) family.</text>
</comment>
<organism evidence="9 10">
    <name type="scientific">Hymenolepis diminuta</name>
    <name type="common">Rat tapeworm</name>
    <dbReference type="NCBI Taxonomy" id="6216"/>
    <lineage>
        <taxon>Eukaryota</taxon>
        <taxon>Metazoa</taxon>
        <taxon>Spiralia</taxon>
        <taxon>Lophotrochozoa</taxon>
        <taxon>Platyhelminthes</taxon>
        <taxon>Cestoda</taxon>
        <taxon>Eucestoda</taxon>
        <taxon>Cyclophyllidea</taxon>
        <taxon>Hymenolepididae</taxon>
        <taxon>Hymenolepis</taxon>
    </lineage>
</organism>
<dbReference type="GO" id="GO:0015293">
    <property type="term" value="F:symporter activity"/>
    <property type="evidence" value="ECO:0007669"/>
    <property type="project" value="UniProtKB-KW"/>
</dbReference>
<sequence>MISSPRATVLFFLLLQNLHVGAFPSHLASETVGGLIRDETVLLDRQRIKEESIHQLNQMITTSNSTGISIACPTEQLQFRQSDVELMNISCNLTYWSLSAPIALSFETDVQDIAMLGPAFWIYLLPVEEGVISTLPLQISIRTFRMGSTFMKVWVREAKPGGIPESIHAFDRQNSTQVVLYYDWILNATSLGNDTSAMGFHLRILRPRGALEFAFRIIIIILVTGITFLMGCELDGRQIWRHMKKPVGPIIGFFCQFGLMPLIAFGIAMVVPIKPELGFGLLTTGCCPGGGGSNIWTLLLHGDLNLSMTMTFISSVCALGMMPLMLFIFGRFFIDIRSLNIPYLAIAGQLLYIGIPVILGMLVNWRLPRVGEKMVKLLRPLSFIFIAFIIGFGVYCNLPIYRLLGVYPILIPTATALPWFGFLLAGFLAYICRRSRAEILTISIETGIQSSGIAILILIYTMPQPEGDIGAAMPIVVSIFTPLPLAALLIVQKIREGRMICCRKRALAKKSLECSSEIMHSAKKPLRNTKYEIVGREDIGGESV</sequence>
<feature type="chain" id="PRO_5021880759" evidence="8">
    <location>
        <begin position="23"/>
        <end position="544"/>
    </location>
</feature>
<dbReference type="Gene3D" id="1.20.1530.20">
    <property type="match status" value="1"/>
</dbReference>
<evidence type="ECO:0000256" key="1">
    <source>
        <dbReference type="ARBA" id="ARBA00004141"/>
    </source>
</evidence>
<dbReference type="InterPro" id="IPR004710">
    <property type="entry name" value="Bilac:Na_transpt"/>
</dbReference>
<proteinExistence type="inferred from homology"/>
<feature type="transmembrane region" description="Helical" evidence="7">
    <location>
        <begin position="340"/>
        <end position="365"/>
    </location>
</feature>
<dbReference type="InterPro" id="IPR002657">
    <property type="entry name" value="BilAc:Na_symport/Acr3"/>
</dbReference>
<comment type="subcellular location">
    <subcellularLocation>
        <location evidence="1">Membrane</location>
        <topology evidence="1">Multi-pass membrane protein</topology>
    </subcellularLocation>
</comment>
<evidence type="ECO:0000256" key="2">
    <source>
        <dbReference type="ARBA" id="ARBA00006528"/>
    </source>
</evidence>
<evidence type="ECO:0000313" key="10">
    <source>
        <dbReference type="Proteomes" id="UP000321570"/>
    </source>
</evidence>